<proteinExistence type="predicted"/>
<dbReference type="SUPFAM" id="SSF55729">
    <property type="entry name" value="Acyl-CoA N-acyltransferases (Nat)"/>
    <property type="match status" value="1"/>
</dbReference>
<organism evidence="5 6">
    <name type="scientific">Enemella dayhoffiae</name>
    <dbReference type="NCBI Taxonomy" id="2016507"/>
    <lineage>
        <taxon>Bacteria</taxon>
        <taxon>Bacillati</taxon>
        <taxon>Actinomycetota</taxon>
        <taxon>Actinomycetes</taxon>
        <taxon>Propionibacteriales</taxon>
        <taxon>Propionibacteriaceae</taxon>
        <taxon>Enemella</taxon>
    </lineage>
</organism>
<evidence type="ECO:0000256" key="3">
    <source>
        <dbReference type="ARBA" id="ARBA00022842"/>
    </source>
</evidence>
<dbReference type="OrthoDB" id="4247482at2"/>
<dbReference type="PANTHER" id="PTHR43046:SF12">
    <property type="entry name" value="GDP-MANNOSE MANNOSYL HYDROLASE"/>
    <property type="match status" value="1"/>
</dbReference>
<name>A0A255GUZ7_9ACTN</name>
<accession>A0A255GUZ7</accession>
<evidence type="ECO:0000256" key="1">
    <source>
        <dbReference type="ARBA" id="ARBA00001946"/>
    </source>
</evidence>
<reference evidence="5 6" key="1">
    <citation type="submission" date="2017-07" db="EMBL/GenBank/DDBJ databases">
        <title>Draft whole genome sequences of clinical Proprionibacteriaceae strains.</title>
        <authorList>
            <person name="Bernier A.-M."/>
            <person name="Bernard K."/>
            <person name="Domingo M.-C."/>
        </authorList>
    </citation>
    <scope>NUCLEOTIDE SEQUENCE [LARGE SCALE GENOMIC DNA]</scope>
    <source>
        <strain evidence="5 6">NML 130396</strain>
    </source>
</reference>
<dbReference type="EMBL" id="NMVQ01000034">
    <property type="protein sequence ID" value="OYO19292.1"/>
    <property type="molecule type" value="Genomic_DNA"/>
</dbReference>
<dbReference type="Gene3D" id="3.90.79.10">
    <property type="entry name" value="Nucleoside Triphosphate Pyrophosphohydrolase"/>
    <property type="match status" value="1"/>
</dbReference>
<sequence length="272" mass="29674">MTQPGGQPEHPGEFTINLQVVGDGIGVLQWNAPTNLETLTRAIGLATDDALIGRGLRRVEVALPLRDTMALRALHRSGFRREGVRRQAIRLPDGSLGDVALYARLVDDLSTGPAGFSGVMNSVLATKRVIAHVVFRDDTGRILLCDTHFKADWELPGGVVEPHESPQAGAIREVAEELSLTVTGLRLRVVDWMPPHLGWDDALEFIFDGGTLTDEQIARIVKQDSEIVAVHWVETERLGDHLSALGARRLRAALALDPGQIAYSEDGQTFTE</sequence>
<dbReference type="InterPro" id="IPR000086">
    <property type="entry name" value="NUDIX_hydrolase_dom"/>
</dbReference>
<feature type="domain" description="Nudix hydrolase" evidence="4">
    <location>
        <begin position="125"/>
        <end position="256"/>
    </location>
</feature>
<dbReference type="GO" id="GO:0016787">
    <property type="term" value="F:hydrolase activity"/>
    <property type="evidence" value="ECO:0007669"/>
    <property type="project" value="UniProtKB-KW"/>
</dbReference>
<dbReference type="InterPro" id="IPR015797">
    <property type="entry name" value="NUDIX_hydrolase-like_dom_sf"/>
</dbReference>
<evidence type="ECO:0000313" key="6">
    <source>
        <dbReference type="Proteomes" id="UP000216311"/>
    </source>
</evidence>
<dbReference type="RefSeq" id="WP_094364588.1">
    <property type="nucleotide sequence ID" value="NZ_NMVQ01000034.1"/>
</dbReference>
<evidence type="ECO:0000259" key="4">
    <source>
        <dbReference type="PROSITE" id="PS51462"/>
    </source>
</evidence>
<evidence type="ECO:0000313" key="5">
    <source>
        <dbReference type="EMBL" id="OYO19292.1"/>
    </source>
</evidence>
<dbReference type="PROSITE" id="PS51462">
    <property type="entry name" value="NUDIX"/>
    <property type="match status" value="1"/>
</dbReference>
<dbReference type="AlphaFoldDB" id="A0A255GUZ7"/>
<protein>
    <submittedName>
        <fullName evidence="5">NUDIX hydrolase</fullName>
    </submittedName>
</protein>
<keyword evidence="6" id="KW-1185">Reference proteome</keyword>
<dbReference type="CDD" id="cd18876">
    <property type="entry name" value="NUDIX_Hydrolase"/>
    <property type="match status" value="1"/>
</dbReference>
<dbReference type="InterPro" id="IPR016181">
    <property type="entry name" value="Acyl_CoA_acyltransferase"/>
</dbReference>
<keyword evidence="2 5" id="KW-0378">Hydrolase</keyword>
<comment type="caution">
    <text evidence="5">The sequence shown here is derived from an EMBL/GenBank/DDBJ whole genome shotgun (WGS) entry which is preliminary data.</text>
</comment>
<evidence type="ECO:0000256" key="2">
    <source>
        <dbReference type="ARBA" id="ARBA00022801"/>
    </source>
</evidence>
<dbReference type="Proteomes" id="UP000216311">
    <property type="component" value="Unassembled WGS sequence"/>
</dbReference>
<dbReference type="SUPFAM" id="SSF55811">
    <property type="entry name" value="Nudix"/>
    <property type="match status" value="1"/>
</dbReference>
<dbReference type="PANTHER" id="PTHR43046">
    <property type="entry name" value="GDP-MANNOSE MANNOSYL HYDROLASE"/>
    <property type="match status" value="1"/>
</dbReference>
<comment type="cofactor">
    <cofactor evidence="1">
        <name>Mg(2+)</name>
        <dbReference type="ChEBI" id="CHEBI:18420"/>
    </cofactor>
</comment>
<keyword evidence="3" id="KW-0460">Magnesium</keyword>
<dbReference type="Pfam" id="PF00293">
    <property type="entry name" value="NUDIX"/>
    <property type="match status" value="1"/>
</dbReference>
<gene>
    <name evidence="5" type="ORF">CGZ93_12990</name>
</gene>
<dbReference type="Gene3D" id="3.40.630.30">
    <property type="match status" value="1"/>
</dbReference>